<name>A0A6J4VL06_9BACT</name>
<feature type="non-terminal residue" evidence="2">
    <location>
        <position position="1"/>
    </location>
</feature>
<dbReference type="AlphaFoldDB" id="A0A6J4VL06"/>
<dbReference type="EMBL" id="CADCWF010000352">
    <property type="protein sequence ID" value="CAA9582236.1"/>
    <property type="molecule type" value="Genomic_DNA"/>
</dbReference>
<feature type="compositionally biased region" description="Basic residues" evidence="1">
    <location>
        <begin position="1"/>
        <end position="14"/>
    </location>
</feature>
<gene>
    <name evidence="2" type="ORF">AVDCRST_MAG59-4880</name>
</gene>
<sequence length="105" mass="11231">GADQRRRRPARPANRRLGVDGHHRGLDHQRPQHLQLRPPGAGDPVVVRSGRSLADQPHPGRRHRAGDRPDPAGRAAGRDDRPLVHRRLPPGPGPADAAGAGTPGL</sequence>
<reference evidence="2" key="1">
    <citation type="submission" date="2020-02" db="EMBL/GenBank/DDBJ databases">
        <authorList>
            <person name="Meier V. D."/>
        </authorList>
    </citation>
    <scope>NUCLEOTIDE SEQUENCE</scope>
    <source>
        <strain evidence="2">AVDCRST_MAG59</strain>
    </source>
</reference>
<proteinExistence type="predicted"/>
<feature type="non-terminal residue" evidence="2">
    <location>
        <position position="105"/>
    </location>
</feature>
<feature type="compositionally biased region" description="Basic and acidic residues" evidence="1">
    <location>
        <begin position="17"/>
        <end position="30"/>
    </location>
</feature>
<evidence type="ECO:0000313" key="2">
    <source>
        <dbReference type="EMBL" id="CAA9582236.1"/>
    </source>
</evidence>
<feature type="region of interest" description="Disordered" evidence="1">
    <location>
        <begin position="1"/>
        <end position="105"/>
    </location>
</feature>
<feature type="compositionally biased region" description="Basic and acidic residues" evidence="1">
    <location>
        <begin position="66"/>
        <end position="83"/>
    </location>
</feature>
<evidence type="ECO:0000256" key="1">
    <source>
        <dbReference type="SAM" id="MobiDB-lite"/>
    </source>
</evidence>
<organism evidence="2">
    <name type="scientific">uncultured Thermomicrobiales bacterium</name>
    <dbReference type="NCBI Taxonomy" id="1645740"/>
    <lineage>
        <taxon>Bacteria</taxon>
        <taxon>Pseudomonadati</taxon>
        <taxon>Thermomicrobiota</taxon>
        <taxon>Thermomicrobia</taxon>
        <taxon>Thermomicrobiales</taxon>
        <taxon>environmental samples</taxon>
    </lineage>
</organism>
<protein>
    <submittedName>
        <fullName evidence="2">Uncharacterized protein</fullName>
    </submittedName>
</protein>
<accession>A0A6J4VL06</accession>
<feature type="compositionally biased region" description="Low complexity" evidence="1">
    <location>
        <begin position="94"/>
        <end position="105"/>
    </location>
</feature>